<feature type="non-terminal residue" evidence="2">
    <location>
        <position position="127"/>
    </location>
</feature>
<dbReference type="Pfam" id="PF07686">
    <property type="entry name" value="V-set"/>
    <property type="match status" value="1"/>
</dbReference>
<dbReference type="InterPro" id="IPR007110">
    <property type="entry name" value="Ig-like_dom"/>
</dbReference>
<keyword evidence="3" id="KW-1185">Reference proteome</keyword>
<evidence type="ECO:0000313" key="2">
    <source>
        <dbReference type="EMBL" id="KAK1798896.1"/>
    </source>
</evidence>
<sequence length="127" mass="14456">TIQVHQLVKKPKHCHSVASLLCTITEQEKEFNIVSIAWIKDSGTLCKEPNQYTTATDHRIYCHYEPLKHLNLTINNLTETDNGSYTCKLMSNSKHMIENFTLNLTVCSPENEPRKDPRRNKVATSGG</sequence>
<organism evidence="2 3">
    <name type="scientific">Electrophorus voltai</name>
    <dbReference type="NCBI Taxonomy" id="2609070"/>
    <lineage>
        <taxon>Eukaryota</taxon>
        <taxon>Metazoa</taxon>
        <taxon>Chordata</taxon>
        <taxon>Craniata</taxon>
        <taxon>Vertebrata</taxon>
        <taxon>Euteleostomi</taxon>
        <taxon>Actinopterygii</taxon>
        <taxon>Neopterygii</taxon>
        <taxon>Teleostei</taxon>
        <taxon>Ostariophysi</taxon>
        <taxon>Gymnotiformes</taxon>
        <taxon>Gymnotoidei</taxon>
        <taxon>Gymnotidae</taxon>
        <taxon>Electrophorus</taxon>
    </lineage>
</organism>
<dbReference type="EMBL" id="JAROKS010000012">
    <property type="protein sequence ID" value="KAK1798896.1"/>
    <property type="molecule type" value="Genomic_DNA"/>
</dbReference>
<feature type="domain" description="Ig-like" evidence="1">
    <location>
        <begin position="16"/>
        <end position="103"/>
    </location>
</feature>
<evidence type="ECO:0000259" key="1">
    <source>
        <dbReference type="PROSITE" id="PS50835"/>
    </source>
</evidence>
<dbReference type="Proteomes" id="UP001239994">
    <property type="component" value="Unassembled WGS sequence"/>
</dbReference>
<comment type="caution">
    <text evidence="2">The sequence shown here is derived from an EMBL/GenBank/DDBJ whole genome shotgun (WGS) entry which is preliminary data.</text>
</comment>
<protein>
    <recommendedName>
        <fullName evidence="1">Ig-like domain-containing protein</fullName>
    </recommendedName>
</protein>
<accession>A0AAD8ZIU3</accession>
<dbReference type="InterPro" id="IPR013106">
    <property type="entry name" value="Ig_V-set"/>
</dbReference>
<dbReference type="InterPro" id="IPR013783">
    <property type="entry name" value="Ig-like_fold"/>
</dbReference>
<evidence type="ECO:0000313" key="3">
    <source>
        <dbReference type="Proteomes" id="UP001239994"/>
    </source>
</evidence>
<proteinExistence type="predicted"/>
<dbReference type="InterPro" id="IPR036179">
    <property type="entry name" value="Ig-like_dom_sf"/>
</dbReference>
<name>A0AAD8ZIU3_9TELE</name>
<reference evidence="2" key="1">
    <citation type="submission" date="2023-03" db="EMBL/GenBank/DDBJ databases">
        <title>Electrophorus voltai genome.</title>
        <authorList>
            <person name="Bian C."/>
        </authorList>
    </citation>
    <scope>NUCLEOTIDE SEQUENCE</scope>
    <source>
        <strain evidence="2">CB-2022</strain>
        <tissue evidence="2">Muscle</tissue>
    </source>
</reference>
<dbReference type="Gene3D" id="2.60.40.10">
    <property type="entry name" value="Immunoglobulins"/>
    <property type="match status" value="1"/>
</dbReference>
<gene>
    <name evidence="2" type="ORF">P4O66_007166</name>
</gene>
<dbReference type="PROSITE" id="PS50835">
    <property type="entry name" value="IG_LIKE"/>
    <property type="match status" value="1"/>
</dbReference>
<dbReference type="AlphaFoldDB" id="A0AAD8ZIU3"/>
<dbReference type="SUPFAM" id="SSF48726">
    <property type="entry name" value="Immunoglobulin"/>
    <property type="match status" value="1"/>
</dbReference>
<dbReference type="CDD" id="cd00096">
    <property type="entry name" value="Ig"/>
    <property type="match status" value="1"/>
</dbReference>
<feature type="non-terminal residue" evidence="2">
    <location>
        <position position="1"/>
    </location>
</feature>